<protein>
    <submittedName>
        <fullName evidence="2">Uncharacterized protein</fullName>
    </submittedName>
</protein>
<organism evidence="2 3">
    <name type="scientific">Anaeromyces robustus</name>
    <dbReference type="NCBI Taxonomy" id="1754192"/>
    <lineage>
        <taxon>Eukaryota</taxon>
        <taxon>Fungi</taxon>
        <taxon>Fungi incertae sedis</taxon>
        <taxon>Chytridiomycota</taxon>
        <taxon>Chytridiomycota incertae sedis</taxon>
        <taxon>Neocallimastigomycetes</taxon>
        <taxon>Neocallimastigales</taxon>
        <taxon>Neocallimastigaceae</taxon>
        <taxon>Anaeromyces</taxon>
    </lineage>
</organism>
<dbReference type="Proteomes" id="UP000193944">
    <property type="component" value="Unassembled WGS sequence"/>
</dbReference>
<dbReference type="OrthoDB" id="2151085at2759"/>
<feature type="transmembrane region" description="Helical" evidence="1">
    <location>
        <begin position="263"/>
        <end position="288"/>
    </location>
</feature>
<dbReference type="AlphaFoldDB" id="A0A1Y1X326"/>
<sequence length="289" mass="34130">MDDEISKFVLEKVFPLFFWIATLYFVISIIYVFYYFFIRKTYRYVEDHSKEEACLVCTEANCLSKQNKCNHLEEELSPKTLYNEKIKIKSNLDLIEERISNLRPNNIEETNDFTLAQDKTIINTIKGSHKSSKSVLSNTSNSTYVNSIDDKKNCIFNKSINKSIKSINSSKTNLMEYQYGQYGNTVVYGGKIKNNKGIEKEKQINVYKSINKNNNKAYQNYVSFNNVFKERSLCKCECHNKEYTKIRVKFGKLDFLSKNNHEFMYWSFFICLQLCALMIMLFGLYNWYI</sequence>
<dbReference type="EMBL" id="MCFG01000152">
    <property type="protein sequence ID" value="ORX80207.1"/>
    <property type="molecule type" value="Genomic_DNA"/>
</dbReference>
<comment type="caution">
    <text evidence="2">The sequence shown here is derived from an EMBL/GenBank/DDBJ whole genome shotgun (WGS) entry which is preliminary data.</text>
</comment>
<reference evidence="2 3" key="1">
    <citation type="submission" date="2016-08" db="EMBL/GenBank/DDBJ databases">
        <title>A Parts List for Fungal Cellulosomes Revealed by Comparative Genomics.</title>
        <authorList>
            <consortium name="DOE Joint Genome Institute"/>
            <person name="Haitjema C.H."/>
            <person name="Gilmore S.P."/>
            <person name="Henske J.K."/>
            <person name="Solomon K.V."/>
            <person name="De Groot R."/>
            <person name="Kuo A."/>
            <person name="Mondo S.J."/>
            <person name="Salamov A.A."/>
            <person name="Labutti K."/>
            <person name="Zhao Z."/>
            <person name="Chiniquy J."/>
            <person name="Barry K."/>
            <person name="Brewer H.M."/>
            <person name="Purvine S.O."/>
            <person name="Wright A.T."/>
            <person name="Boxma B."/>
            <person name="Van Alen T."/>
            <person name="Hackstein J.H."/>
            <person name="Baker S.E."/>
            <person name="Grigoriev I.V."/>
            <person name="O'Malley M.A."/>
        </authorList>
    </citation>
    <scope>NUCLEOTIDE SEQUENCE [LARGE SCALE GENOMIC DNA]</scope>
    <source>
        <strain evidence="2 3">S4</strain>
    </source>
</reference>
<proteinExistence type="predicted"/>
<name>A0A1Y1X326_9FUNG</name>
<gene>
    <name evidence="2" type="ORF">BCR32DRAFT_245784</name>
</gene>
<evidence type="ECO:0000313" key="2">
    <source>
        <dbReference type="EMBL" id="ORX80207.1"/>
    </source>
</evidence>
<accession>A0A1Y1X326</accession>
<feature type="transmembrane region" description="Helical" evidence="1">
    <location>
        <begin position="16"/>
        <end position="37"/>
    </location>
</feature>
<evidence type="ECO:0000313" key="3">
    <source>
        <dbReference type="Proteomes" id="UP000193944"/>
    </source>
</evidence>
<reference evidence="2 3" key="2">
    <citation type="submission" date="2016-08" db="EMBL/GenBank/DDBJ databases">
        <title>Pervasive Adenine N6-methylation of Active Genes in Fungi.</title>
        <authorList>
            <consortium name="DOE Joint Genome Institute"/>
            <person name="Mondo S.J."/>
            <person name="Dannebaum R.O."/>
            <person name="Kuo R.C."/>
            <person name="Labutti K."/>
            <person name="Haridas S."/>
            <person name="Kuo A."/>
            <person name="Salamov A."/>
            <person name="Ahrendt S.R."/>
            <person name="Lipzen A."/>
            <person name="Sullivan W."/>
            <person name="Andreopoulos W.B."/>
            <person name="Clum A."/>
            <person name="Lindquist E."/>
            <person name="Daum C."/>
            <person name="Ramamoorthy G.K."/>
            <person name="Gryganskyi A."/>
            <person name="Culley D."/>
            <person name="Magnuson J.K."/>
            <person name="James T.Y."/>
            <person name="O'Malley M.A."/>
            <person name="Stajich J.E."/>
            <person name="Spatafora J.W."/>
            <person name="Visel A."/>
            <person name="Grigoriev I.V."/>
        </authorList>
    </citation>
    <scope>NUCLEOTIDE SEQUENCE [LARGE SCALE GENOMIC DNA]</scope>
    <source>
        <strain evidence="2 3">S4</strain>
    </source>
</reference>
<keyword evidence="3" id="KW-1185">Reference proteome</keyword>
<keyword evidence="1" id="KW-1133">Transmembrane helix</keyword>
<evidence type="ECO:0000256" key="1">
    <source>
        <dbReference type="SAM" id="Phobius"/>
    </source>
</evidence>
<keyword evidence="1" id="KW-0472">Membrane</keyword>
<keyword evidence="1" id="KW-0812">Transmembrane</keyword>